<protein>
    <recommendedName>
        <fullName evidence="15">UvrABC system protein A</fullName>
    </recommendedName>
    <alternativeName>
        <fullName evidence="16">Excinuclease ABC subunit A</fullName>
    </alternativeName>
</protein>
<keyword evidence="7" id="KW-0228">DNA excision</keyword>
<keyword evidence="5" id="KW-0547">Nucleotide-binding</keyword>
<dbReference type="GO" id="GO:0016887">
    <property type="term" value="F:ATP hydrolysis activity"/>
    <property type="evidence" value="ECO:0007669"/>
    <property type="project" value="InterPro"/>
</dbReference>
<dbReference type="RefSeq" id="WP_200350368.1">
    <property type="nucleotide sequence ID" value="NZ_JAENIK010000008.1"/>
</dbReference>
<proteinExistence type="inferred from homology"/>
<feature type="region of interest" description="Disordered" evidence="17">
    <location>
        <begin position="1565"/>
        <end position="1604"/>
    </location>
</feature>
<dbReference type="Proteomes" id="UP000600139">
    <property type="component" value="Unassembled WGS sequence"/>
</dbReference>
<dbReference type="SUPFAM" id="SSF52540">
    <property type="entry name" value="P-loop containing nucleoside triphosphate hydrolases"/>
    <property type="match status" value="4"/>
</dbReference>
<evidence type="ECO:0000256" key="9">
    <source>
        <dbReference type="ARBA" id="ARBA00022833"/>
    </source>
</evidence>
<keyword evidence="20" id="KW-1185">Reference proteome</keyword>
<keyword evidence="4" id="KW-0677">Repeat</keyword>
<keyword evidence="9" id="KW-0862">Zinc</keyword>
<evidence type="ECO:0000256" key="1">
    <source>
        <dbReference type="ARBA" id="ARBA00004496"/>
    </source>
</evidence>
<feature type="domain" description="ABC transporter" evidence="18">
    <location>
        <begin position="1629"/>
        <end position="1972"/>
    </location>
</feature>
<dbReference type="InterPro" id="IPR017871">
    <property type="entry name" value="ABC_transporter-like_CS"/>
</dbReference>
<dbReference type="Pfam" id="PF17760">
    <property type="entry name" value="UvrA_inter"/>
    <property type="match status" value="2"/>
</dbReference>
<evidence type="ECO:0000256" key="13">
    <source>
        <dbReference type="ARBA" id="ARBA00023204"/>
    </source>
</evidence>
<dbReference type="GO" id="GO:0006289">
    <property type="term" value="P:nucleotide-excision repair"/>
    <property type="evidence" value="ECO:0007669"/>
    <property type="project" value="InterPro"/>
</dbReference>
<feature type="domain" description="ABC transporter" evidence="18">
    <location>
        <begin position="1349"/>
        <end position="1576"/>
    </location>
</feature>
<evidence type="ECO:0000256" key="4">
    <source>
        <dbReference type="ARBA" id="ARBA00022737"/>
    </source>
</evidence>
<keyword evidence="2" id="KW-0963">Cytoplasm</keyword>
<feature type="region of interest" description="Disordered" evidence="17">
    <location>
        <begin position="1253"/>
        <end position="1272"/>
    </location>
</feature>
<organism evidence="19 20">
    <name type="scientific">Luteolibacter yonseiensis</name>
    <dbReference type="NCBI Taxonomy" id="1144680"/>
    <lineage>
        <taxon>Bacteria</taxon>
        <taxon>Pseudomonadati</taxon>
        <taxon>Verrucomicrobiota</taxon>
        <taxon>Verrucomicrobiia</taxon>
        <taxon>Verrucomicrobiales</taxon>
        <taxon>Verrucomicrobiaceae</taxon>
        <taxon>Luteolibacter</taxon>
    </lineage>
</organism>
<dbReference type="InterPro" id="IPR027417">
    <property type="entry name" value="P-loop_NTPase"/>
</dbReference>
<evidence type="ECO:0000259" key="18">
    <source>
        <dbReference type="PROSITE" id="PS50893"/>
    </source>
</evidence>
<dbReference type="EMBL" id="JAENIK010000008">
    <property type="protein sequence ID" value="MBK1815407.1"/>
    <property type="molecule type" value="Genomic_DNA"/>
</dbReference>
<evidence type="ECO:0000256" key="5">
    <source>
        <dbReference type="ARBA" id="ARBA00022741"/>
    </source>
</evidence>
<evidence type="ECO:0000313" key="20">
    <source>
        <dbReference type="Proteomes" id="UP000600139"/>
    </source>
</evidence>
<dbReference type="PROSITE" id="PS50893">
    <property type="entry name" value="ABC_TRANSPORTER_2"/>
    <property type="match status" value="3"/>
</dbReference>
<evidence type="ECO:0000256" key="8">
    <source>
        <dbReference type="ARBA" id="ARBA00022771"/>
    </source>
</evidence>
<dbReference type="NCBIfam" id="TIGR00630">
    <property type="entry name" value="uvra"/>
    <property type="match status" value="1"/>
</dbReference>
<gene>
    <name evidence="19" type="primary">uvrA</name>
    <name evidence="19" type="ORF">JIN84_07270</name>
</gene>
<evidence type="ECO:0000256" key="6">
    <source>
        <dbReference type="ARBA" id="ARBA00022763"/>
    </source>
</evidence>
<evidence type="ECO:0000313" key="19">
    <source>
        <dbReference type="EMBL" id="MBK1815407.1"/>
    </source>
</evidence>
<keyword evidence="10" id="KW-0067">ATP-binding</keyword>
<dbReference type="InterPro" id="IPR003593">
    <property type="entry name" value="AAA+_ATPase"/>
</dbReference>
<dbReference type="GO" id="GO:0005524">
    <property type="term" value="F:ATP binding"/>
    <property type="evidence" value="ECO:0007669"/>
    <property type="project" value="UniProtKB-KW"/>
</dbReference>
<evidence type="ECO:0000256" key="10">
    <source>
        <dbReference type="ARBA" id="ARBA00022840"/>
    </source>
</evidence>
<comment type="subcellular location">
    <subcellularLocation>
        <location evidence="1">Cytoplasm</location>
    </subcellularLocation>
</comment>
<evidence type="ECO:0000256" key="12">
    <source>
        <dbReference type="ARBA" id="ARBA00023125"/>
    </source>
</evidence>
<dbReference type="PROSITE" id="PS00211">
    <property type="entry name" value="ABC_TRANSPORTER_1"/>
    <property type="match status" value="3"/>
</dbReference>
<keyword evidence="6" id="KW-0227">DNA damage</keyword>
<accession>A0A934V6T9</accession>
<evidence type="ECO:0000256" key="17">
    <source>
        <dbReference type="SAM" id="MobiDB-lite"/>
    </source>
</evidence>
<dbReference type="Gene3D" id="3.30.1490.20">
    <property type="entry name" value="ATP-grasp fold, A domain"/>
    <property type="match status" value="1"/>
</dbReference>
<dbReference type="GO" id="GO:0003677">
    <property type="term" value="F:DNA binding"/>
    <property type="evidence" value="ECO:0007669"/>
    <property type="project" value="UniProtKB-KW"/>
</dbReference>
<evidence type="ECO:0000256" key="2">
    <source>
        <dbReference type="ARBA" id="ARBA00022490"/>
    </source>
</evidence>
<dbReference type="InterPro" id="IPR013815">
    <property type="entry name" value="ATP_grasp_subdomain_1"/>
</dbReference>
<dbReference type="Gene3D" id="3.40.50.300">
    <property type="entry name" value="P-loop containing nucleotide triphosphate hydrolases"/>
    <property type="match status" value="5"/>
</dbReference>
<evidence type="ECO:0000256" key="16">
    <source>
        <dbReference type="ARBA" id="ARBA00042156"/>
    </source>
</evidence>
<evidence type="ECO:0000256" key="7">
    <source>
        <dbReference type="ARBA" id="ARBA00022769"/>
    </source>
</evidence>
<dbReference type="Gene3D" id="1.20.1580.10">
    <property type="entry name" value="ABC transporter ATPase like domain"/>
    <property type="match status" value="4"/>
</dbReference>
<dbReference type="GO" id="GO:0008270">
    <property type="term" value="F:zinc ion binding"/>
    <property type="evidence" value="ECO:0007669"/>
    <property type="project" value="UniProtKB-KW"/>
</dbReference>
<keyword evidence="3" id="KW-0479">Metal-binding</keyword>
<evidence type="ECO:0000256" key="11">
    <source>
        <dbReference type="ARBA" id="ARBA00022881"/>
    </source>
</evidence>
<keyword evidence="13" id="KW-0234">DNA repair</keyword>
<dbReference type="PANTHER" id="PTHR43152">
    <property type="entry name" value="UVRABC SYSTEM PROTEIN A"/>
    <property type="match status" value="1"/>
</dbReference>
<comment type="similarity">
    <text evidence="14">Belongs to the ABC transporter superfamily. UvrA family.</text>
</comment>
<feature type="domain" description="ABC transporter" evidence="18">
    <location>
        <begin position="662"/>
        <end position="1004"/>
    </location>
</feature>
<dbReference type="GO" id="GO:0009380">
    <property type="term" value="C:excinuclease repair complex"/>
    <property type="evidence" value="ECO:0007669"/>
    <property type="project" value="InterPro"/>
</dbReference>
<dbReference type="Pfam" id="PF17755">
    <property type="entry name" value="UvrA_DNA-bind"/>
    <property type="match status" value="1"/>
</dbReference>
<keyword evidence="8" id="KW-0863">Zinc-finger</keyword>
<dbReference type="Gene3D" id="1.10.8.280">
    <property type="entry name" value="ABC transporter ATPase domain-like"/>
    <property type="match status" value="1"/>
</dbReference>
<dbReference type="SMART" id="SM00382">
    <property type="entry name" value="AAA"/>
    <property type="match status" value="3"/>
</dbReference>
<evidence type="ECO:0000256" key="14">
    <source>
        <dbReference type="ARBA" id="ARBA00038000"/>
    </source>
</evidence>
<name>A0A934V6T9_9BACT</name>
<dbReference type="PANTHER" id="PTHR43152:SF3">
    <property type="entry name" value="UVRABC SYSTEM PROTEIN A"/>
    <property type="match status" value="1"/>
</dbReference>
<feature type="region of interest" description="Disordered" evidence="17">
    <location>
        <begin position="1"/>
        <end position="23"/>
    </location>
</feature>
<dbReference type="InterPro" id="IPR003439">
    <property type="entry name" value="ABC_transporter-like_ATP-bd"/>
</dbReference>
<comment type="caution">
    <text evidence="19">The sequence shown here is derived from an EMBL/GenBank/DDBJ whole genome shotgun (WGS) entry which is preliminary data.</text>
</comment>
<dbReference type="GO" id="GO:0004518">
    <property type="term" value="F:nuclease activity"/>
    <property type="evidence" value="ECO:0007669"/>
    <property type="project" value="UniProtKB-KW"/>
</dbReference>
<keyword evidence="11" id="KW-0267">Excision nuclease</keyword>
<feature type="region of interest" description="Disordered" evidence="17">
    <location>
        <begin position="1018"/>
        <end position="1041"/>
    </location>
</feature>
<dbReference type="InterPro" id="IPR041102">
    <property type="entry name" value="UvrA_inter"/>
</dbReference>
<reference evidence="19" key="1">
    <citation type="submission" date="2021-01" db="EMBL/GenBank/DDBJ databases">
        <title>Modified the classification status of verrucomicrobia.</title>
        <authorList>
            <person name="Feng X."/>
        </authorList>
    </citation>
    <scope>NUCLEOTIDE SEQUENCE</scope>
    <source>
        <strain evidence="19">JCM 18052</strain>
    </source>
</reference>
<dbReference type="Gene3D" id="3.30.190.20">
    <property type="match status" value="1"/>
</dbReference>
<keyword evidence="12" id="KW-0238">DNA-binding</keyword>
<evidence type="ECO:0000256" key="15">
    <source>
        <dbReference type="ARBA" id="ARBA00039316"/>
    </source>
</evidence>
<dbReference type="InterPro" id="IPR041552">
    <property type="entry name" value="UvrA_DNA-bd"/>
</dbReference>
<dbReference type="Pfam" id="PF00005">
    <property type="entry name" value="ABC_tran"/>
    <property type="match status" value="1"/>
</dbReference>
<dbReference type="GO" id="GO:0005737">
    <property type="term" value="C:cytoplasm"/>
    <property type="evidence" value="ECO:0007669"/>
    <property type="project" value="UniProtKB-SubCell"/>
</dbReference>
<evidence type="ECO:0000256" key="3">
    <source>
        <dbReference type="ARBA" id="ARBA00022723"/>
    </source>
</evidence>
<dbReference type="InterPro" id="IPR004602">
    <property type="entry name" value="UvrA"/>
</dbReference>
<sequence length="1977" mass="214103">MAGLPLFSGVPKDAPKSAPTTPGQVIRLRGCRQHNLQGFDLDIPLGKLSVVTGPSGSGKSSLAFHTLYAEGQRRYVETFSPYVRQFFDRMDKPDVDSIEGIPPAIAIEQKNHVRTTRSTVGTLTEINDYLKLLFARLAIGYDPYTGETIQPDSPESAAAWAFANFAGQSVHITFALPVPPEAKPEEIFPILNQQGYLRVLIGGKIHRTDEPLDSGTSGLGPQIHVLQDRLKVTPENQSRLLEALEAAFRLGKGHATVHLTESSGLKSESSRSFSTSWTNPATGFTLRPPTAALFSFNSPLGACPKCRGFGRVIGIDLEKTIPDKSLSIAQGAIKPFQGERGDECLRDLVRNCKERGIDTRCPVEDLTEAELEWIYYGDRKTENLTPEQLEDLWQSGNWYGIKGFFDWLETKAYKMQVRIFLSRYRSYTTCSECRGRRLQPESLCFKIEGKTLPELWAMSISDLLPWFSALVASSAPLINEHTALGTPDATLKLVLTEITSRLSYLDQVGLGYLTLDRTTRTLSGGEVERVNLTTCLGASLTGTLFVLDEPTVGLHPRDIDRLVGVMHSLRDKGNTLVVVEHEQAVMQAADQLIDIGPAAGSEGGTLIYQGPVTGGGVPGDQSSVTGARGKKKAVASKNISTSPAVGTLPWLTGAKSIPVPASRRKPSKKVLSIKGATRHNLRKLDAEIPLGLFVCLTGVSGSGKSTFAHDVLYLNLARKLGQEAEGDAAPIKSLTGSQHLASVELVDQTAVARTPRSTPAVFLGAFDPIRQLFALTPEARARELTTGFFSFNSGAGRCDRCAGNGFEKVEMQFLSDLYVTCPDCNGKRYKPSTLDYHYLGKSIHDILDLTVANAIAFYSEVAGLIPAHAKRHQQIVKLLEPLVQVGLGYLKLGQPLNTLSGGEAQRLKLCQLLASTETQGSARGKLLILDEPTTGLHFSDIENLLTVFQKLVDSGHTLLVIEHNLDVIKSADWLLDLGPEAGKHGGQLVATGPPEQVAKLDTPTAGFLKQALAGVTKGAEGSTGSSSSLPLPNPELPASSNSITLRGARHHNLKNISLDIPRDQLVVISGLSGSGKSTLAFDILFAEGQRRFLDSMSAYARQFAEQLEKPEIDQLQGLPPTVAIEQRISQGGGKSTVATVTELWNFIRLLYSKLGTLYCPDCHVPVEKQSLAAIENTIRDHLKSGAVRLLAPIIRGKKGFHTEIAEWAVKQGFTSLLVDGGFQEASTFTRLERFKEHDIDVVVAEVSNDRQPVAGRKVGKKNASSHVSSSSPVTDHLDLHTLIPRALDIGKGIIKLHTADGKIHLLSTHSNCPSCNQSFEELDPRLFSFNSPHGWCPECRGHGRVPKRRQHLDTSRFDTVLEAEMDADRAIDRMESNELTECPACHGSRLNPTASAVRLQGSPPAGGRGGRFSTPISALGKLSINSATTHFTDLTFTDSRDTLIARDILPEIRQRLTFLQEVGLGYLQLDRSGNTLSGGESQRIRLAAQLGSNLRGVLYVLDEPTIGLHPRDNAALLKTLISLRDQGNSLIIVEHDEDTIVAADHLIDLGPGAGRLGGEIVYQGKPPEIPKAPGDLPPVVGGKGRKKHSTGNSSSPATDHPVLAASSSPTYRALSAVMHHPLRGSRRAVGKDHPFLTLAGCHANNLKNVDVAIPLGRLTVLTGISGSGKSSLMHSCIAALFKNEAKTTRVKKSELPFGKTSGEKLVKATFEVDQSPIGKTSRSCPATYVKVFDHIRALFAQLPEARMRGFDASRFSFNTEGGRCPDCKGNGRVKLEMDFLPSTWVHCETCNGQRYNPATLEVTFRQKNIGEVLAMTIDDAAAFFESQPRISHPLKLMADTGLGYLQLGQASPTLSGGEAQRIKLVSELTKGRGTKATLNNAALTQRNLYLIEEPTVGLHLEDVQRLIDVLHRLADEGHTVVVIEHHMAVAAEADWILDLGPEAGEAGGQIIAQGTPEKVAKSKTSRTAPFLKTALRI</sequence>